<dbReference type="EMBL" id="JAQHXR010000002">
    <property type="protein sequence ID" value="MDA3968943.1"/>
    <property type="molecule type" value="Genomic_DNA"/>
</dbReference>
<dbReference type="NCBIfam" id="TIGR01141">
    <property type="entry name" value="hisC"/>
    <property type="match status" value="1"/>
</dbReference>
<evidence type="ECO:0000256" key="8">
    <source>
        <dbReference type="ARBA" id="ARBA00047481"/>
    </source>
</evidence>
<comment type="caution">
    <text evidence="11">The sequence shown here is derived from an EMBL/GenBank/DDBJ whole genome shotgun (WGS) entry which is preliminary data.</text>
</comment>
<keyword evidence="5 9" id="KW-0032">Aminotransferase</keyword>
<accession>A0ABT4VFM3</accession>
<dbReference type="RefSeq" id="WP_271021233.1">
    <property type="nucleotide sequence ID" value="NZ_JAQHXR010000002.1"/>
</dbReference>
<comment type="cofactor">
    <cofactor evidence="1 9">
        <name>pyridoxal 5'-phosphate</name>
        <dbReference type="ChEBI" id="CHEBI:597326"/>
    </cofactor>
</comment>
<protein>
    <recommendedName>
        <fullName evidence="9">Histidinol-phosphate aminotransferase</fullName>
        <ecNumber evidence="9">2.6.1.9</ecNumber>
    </recommendedName>
    <alternativeName>
        <fullName evidence="9">Imidazole acetol-phosphate transaminase</fullName>
    </alternativeName>
</protein>
<dbReference type="EC" id="2.6.1.9" evidence="9"/>
<feature type="modified residue" description="N6-(pyridoxal phosphate)lysine" evidence="9">
    <location>
        <position position="226"/>
    </location>
</feature>
<reference evidence="11 12" key="1">
    <citation type="submission" date="2023-01" db="EMBL/GenBank/DDBJ databases">
        <title>Description of Helicobacter ibis sp. nov. isolated from faecal droppings of black-faced ibis (Theristicus melanopis).</title>
        <authorList>
            <person name="Lopez-Cantillo M."/>
            <person name="Vidal-Veuthey B."/>
            <person name="Mella A."/>
            <person name="De La Haba R."/>
            <person name="Collado L."/>
        </authorList>
    </citation>
    <scope>NUCLEOTIDE SEQUENCE [LARGE SCALE GENOMIC DNA]</scope>
    <source>
        <strain evidence="11 12">A82</strain>
    </source>
</reference>
<comment type="catalytic activity">
    <reaction evidence="8 9">
        <text>L-histidinol phosphate + 2-oxoglutarate = 3-(imidazol-4-yl)-2-oxopropyl phosphate + L-glutamate</text>
        <dbReference type="Rhea" id="RHEA:23744"/>
        <dbReference type="ChEBI" id="CHEBI:16810"/>
        <dbReference type="ChEBI" id="CHEBI:29985"/>
        <dbReference type="ChEBI" id="CHEBI:57766"/>
        <dbReference type="ChEBI" id="CHEBI:57980"/>
        <dbReference type="EC" id="2.6.1.9"/>
    </reaction>
</comment>
<evidence type="ECO:0000256" key="5">
    <source>
        <dbReference type="ARBA" id="ARBA00022576"/>
    </source>
</evidence>
<keyword evidence="6 9" id="KW-0808">Transferase</keyword>
<keyword evidence="9" id="KW-0028">Amino-acid biosynthesis</keyword>
<sequence>MTFNRLLDEIHNYEVGKPIELVVREFGIEPSSIIKLASNENPLGPSQLALNAVKESISNLNLYPDDSAYDLKLALSQHYQISANNLILGSGSDQIIEFCMHVKSYPNSKALMAKTTFAMYEIYAKTFGVETIRTSSDFHNLDEFYSEYQRHKPSMIFLCTPNNPLGECLNKEDVFRFLDRIDSDTLVVIDGAYQEYALYFDDKKGINPKELIEKYSNVIYLGTFSKVYALAGLRIGYGIARDEIINALNKVRPPFNINSLALVAAKESLQDKIYLDKSLQLVKEQMPLYCEFAKSHNIKYLPSFANFITFILDDMADSSKVCKYLLEQGIIIRDLKSYNLNAIRITIGTKSQNERFFEVFSRFLEQL</sequence>
<keyword evidence="7 9" id="KW-0663">Pyridoxal phosphate</keyword>
<dbReference type="GO" id="GO:0004400">
    <property type="term" value="F:histidinol-phosphate transaminase activity"/>
    <property type="evidence" value="ECO:0007669"/>
    <property type="project" value="UniProtKB-EC"/>
</dbReference>
<proteinExistence type="inferred from homology"/>
<evidence type="ECO:0000256" key="7">
    <source>
        <dbReference type="ARBA" id="ARBA00022898"/>
    </source>
</evidence>
<dbReference type="PANTHER" id="PTHR43643:SF3">
    <property type="entry name" value="HISTIDINOL-PHOSPHATE AMINOTRANSFERASE"/>
    <property type="match status" value="1"/>
</dbReference>
<evidence type="ECO:0000256" key="1">
    <source>
        <dbReference type="ARBA" id="ARBA00001933"/>
    </source>
</evidence>
<evidence type="ECO:0000256" key="3">
    <source>
        <dbReference type="ARBA" id="ARBA00007970"/>
    </source>
</evidence>
<dbReference type="CDD" id="cd00609">
    <property type="entry name" value="AAT_like"/>
    <property type="match status" value="1"/>
</dbReference>
<dbReference type="SUPFAM" id="SSF53383">
    <property type="entry name" value="PLP-dependent transferases"/>
    <property type="match status" value="1"/>
</dbReference>
<keyword evidence="9" id="KW-0368">Histidine biosynthesis</keyword>
<evidence type="ECO:0000256" key="9">
    <source>
        <dbReference type="HAMAP-Rule" id="MF_01023"/>
    </source>
</evidence>
<organism evidence="11 12">
    <name type="scientific">Helicobacter ibis</name>
    <dbReference type="NCBI Taxonomy" id="2962633"/>
    <lineage>
        <taxon>Bacteria</taxon>
        <taxon>Pseudomonadati</taxon>
        <taxon>Campylobacterota</taxon>
        <taxon>Epsilonproteobacteria</taxon>
        <taxon>Campylobacterales</taxon>
        <taxon>Helicobacteraceae</taxon>
        <taxon>Helicobacter</taxon>
    </lineage>
</organism>
<gene>
    <name evidence="9 11" type="primary">hisC</name>
    <name evidence="11" type="ORF">PF021_04550</name>
</gene>
<name>A0ABT4VFM3_9HELI</name>
<evidence type="ECO:0000313" key="12">
    <source>
        <dbReference type="Proteomes" id="UP001210261"/>
    </source>
</evidence>
<dbReference type="InterPro" id="IPR015424">
    <property type="entry name" value="PyrdxlP-dep_Trfase"/>
</dbReference>
<feature type="domain" description="Aminotransferase class I/classII large" evidence="10">
    <location>
        <begin position="33"/>
        <end position="358"/>
    </location>
</feature>
<evidence type="ECO:0000259" key="10">
    <source>
        <dbReference type="Pfam" id="PF00155"/>
    </source>
</evidence>
<dbReference type="PANTHER" id="PTHR43643">
    <property type="entry name" value="HISTIDINOL-PHOSPHATE AMINOTRANSFERASE 2"/>
    <property type="match status" value="1"/>
</dbReference>
<evidence type="ECO:0000256" key="4">
    <source>
        <dbReference type="ARBA" id="ARBA00011738"/>
    </source>
</evidence>
<dbReference type="InterPro" id="IPR005861">
    <property type="entry name" value="HisP_aminotrans"/>
</dbReference>
<dbReference type="Proteomes" id="UP001210261">
    <property type="component" value="Unassembled WGS sequence"/>
</dbReference>
<dbReference type="InterPro" id="IPR015422">
    <property type="entry name" value="PyrdxlP-dep_Trfase_small"/>
</dbReference>
<keyword evidence="12" id="KW-1185">Reference proteome</keyword>
<dbReference type="InterPro" id="IPR004839">
    <property type="entry name" value="Aminotransferase_I/II_large"/>
</dbReference>
<comment type="subunit">
    <text evidence="4 9">Homodimer.</text>
</comment>
<dbReference type="Pfam" id="PF00155">
    <property type="entry name" value="Aminotran_1_2"/>
    <property type="match status" value="1"/>
</dbReference>
<comment type="pathway">
    <text evidence="2 9">Amino-acid biosynthesis; L-histidine biosynthesis; L-histidine from 5-phospho-alpha-D-ribose 1-diphosphate: step 7/9.</text>
</comment>
<comment type="similarity">
    <text evidence="3 9">Belongs to the class-II pyridoxal-phosphate-dependent aminotransferase family. Histidinol-phosphate aminotransferase subfamily.</text>
</comment>
<dbReference type="Gene3D" id="3.90.1150.10">
    <property type="entry name" value="Aspartate Aminotransferase, domain 1"/>
    <property type="match status" value="1"/>
</dbReference>
<evidence type="ECO:0000313" key="11">
    <source>
        <dbReference type="EMBL" id="MDA3968943.1"/>
    </source>
</evidence>
<dbReference type="InterPro" id="IPR015421">
    <property type="entry name" value="PyrdxlP-dep_Trfase_major"/>
</dbReference>
<dbReference type="InterPro" id="IPR050106">
    <property type="entry name" value="HistidinolP_aminotransfase"/>
</dbReference>
<dbReference type="HAMAP" id="MF_01023">
    <property type="entry name" value="HisC_aminotrans_2"/>
    <property type="match status" value="1"/>
</dbReference>
<evidence type="ECO:0000256" key="2">
    <source>
        <dbReference type="ARBA" id="ARBA00005011"/>
    </source>
</evidence>
<dbReference type="Gene3D" id="3.40.640.10">
    <property type="entry name" value="Type I PLP-dependent aspartate aminotransferase-like (Major domain)"/>
    <property type="match status" value="1"/>
</dbReference>
<evidence type="ECO:0000256" key="6">
    <source>
        <dbReference type="ARBA" id="ARBA00022679"/>
    </source>
</evidence>